<proteinExistence type="predicted"/>
<comment type="caution">
    <text evidence="1">The sequence shown here is derived from an EMBL/GenBank/DDBJ whole genome shotgun (WGS) entry which is preliminary data.</text>
</comment>
<organism evidence="1 2">
    <name type="scientific">Dolichospermum flos-aquae LEGE 04289</name>
    <dbReference type="NCBI Taxonomy" id="1828708"/>
    <lineage>
        <taxon>Bacteria</taxon>
        <taxon>Bacillati</taxon>
        <taxon>Cyanobacteriota</taxon>
        <taxon>Cyanophyceae</taxon>
        <taxon>Nostocales</taxon>
        <taxon>Aphanizomenonaceae</taxon>
        <taxon>Dolichospermum</taxon>
    </lineage>
</organism>
<protein>
    <submittedName>
        <fullName evidence="1">AAA family ATPase</fullName>
    </submittedName>
</protein>
<evidence type="ECO:0000313" key="1">
    <source>
        <dbReference type="EMBL" id="MBE9219469.1"/>
    </source>
</evidence>
<dbReference type="Proteomes" id="UP000597867">
    <property type="component" value="Unassembled WGS sequence"/>
</dbReference>
<reference evidence="1" key="1">
    <citation type="submission" date="2020-10" db="EMBL/GenBank/DDBJ databases">
        <authorList>
            <person name="Castelo-Branco R."/>
            <person name="Eusebio N."/>
            <person name="Adriana R."/>
            <person name="Vieira A."/>
            <person name="Brugerolle De Fraissinette N."/>
            <person name="Rezende De Castro R."/>
            <person name="Schneider M.P."/>
            <person name="Vasconcelos V."/>
            <person name="Leao P.N."/>
        </authorList>
    </citation>
    <scope>NUCLEOTIDE SEQUENCE</scope>
    <source>
        <strain evidence="1">LEGE 04289</strain>
    </source>
</reference>
<gene>
    <name evidence="1" type="ORF">IQ222_11845</name>
</gene>
<accession>A0ACC5Q3H8</accession>
<keyword evidence="2" id="KW-1185">Reference proteome</keyword>
<evidence type="ECO:0000313" key="2">
    <source>
        <dbReference type="Proteomes" id="UP000597867"/>
    </source>
</evidence>
<dbReference type="EMBL" id="JADEWF010000035">
    <property type="protein sequence ID" value="MBE9219469.1"/>
    <property type="molecule type" value="Genomic_DNA"/>
</dbReference>
<sequence length="690" mass="79833">MRLTSIKLCNFRSFYGKTPEIILANGDIRNTTMIYGSNGAGKTSILNGFTWVLYEKFSAAFASTEQLVNKRAIAESEPGQPVECSVEIGWEHENIRYRAKRGCRVYKNQSDLIETGKTQLTMWLAGDDGQWKIPNQFPEEIITQILPLSLHQYFFFDGERIEEIVRSHNKAEIAEAIRIFLGVEVIELSIKHLKEAKKSLETEFKNIGDSETKQLLTNQQKQELEIETINKRQTEINQELEYQQVFKKEVSNKLRELSAVKELQEKRQNLESQRDSLRAELKKTRENLKKVISARGYTVLLTETTAKFREIFIDLKKRGELTAGISREFVNDLLNTGRCICGADLREGTHTHFHVKNLMRKAGSSTVEETAIRMSAQVDEIDKQAVAFWEEADREQLRIQQLRENLNQVELELTTIEEQLRKDPNEEISNLQKRLDEIESKIDELNREQGANHQELSHLKISMDTLIKQISKQKQNEEKQFLAQRRINATQDAIERLLEVKNRQENQFRLQLEQRVQEIFSEISFTPYIPKISENYELSLVENTTGIEAPVAASTGENQILSLSFIASIIDKVRDWSEKKKMMMVPDSSTFPIVMDSPFGSLDANSRRHIARTIPKLANQLVVLVTKTQWRIEVEEEIVDKIGKEYVLVYYSSKPNCEQDFIELHGERYSLVRQSLNGFEYTEIVEVERG</sequence>
<name>A0ACC5Q3H8_DOLFA</name>